<dbReference type="RefSeq" id="WP_069908721.1">
    <property type="nucleotide sequence ID" value="NZ_LAJE02000090.1"/>
</dbReference>
<evidence type="ECO:0000256" key="3">
    <source>
        <dbReference type="ARBA" id="ARBA00023125"/>
    </source>
</evidence>
<dbReference type="EMBL" id="LAJE02000090">
    <property type="protein sequence ID" value="OEO32128.1"/>
    <property type="molecule type" value="Genomic_DNA"/>
</dbReference>
<dbReference type="GO" id="GO:0000976">
    <property type="term" value="F:transcription cis-regulatory region binding"/>
    <property type="evidence" value="ECO:0007669"/>
    <property type="project" value="TreeGrafter"/>
</dbReference>
<dbReference type="InterPro" id="IPR000843">
    <property type="entry name" value="HTH_LacI"/>
</dbReference>
<dbReference type="PANTHER" id="PTHR30146:SF148">
    <property type="entry name" value="HTH-TYPE TRANSCRIPTIONAL REPRESSOR PURR-RELATED"/>
    <property type="match status" value="1"/>
</dbReference>
<dbReference type="GO" id="GO:0003700">
    <property type="term" value="F:DNA-binding transcription factor activity"/>
    <property type="evidence" value="ECO:0007669"/>
    <property type="project" value="TreeGrafter"/>
</dbReference>
<dbReference type="Gene3D" id="3.40.50.2300">
    <property type="match status" value="2"/>
</dbReference>
<proteinExistence type="predicted"/>
<dbReference type="SUPFAM" id="SSF53822">
    <property type="entry name" value="Periplasmic binding protein-like I"/>
    <property type="match status" value="1"/>
</dbReference>
<dbReference type="Pfam" id="PF00356">
    <property type="entry name" value="LacI"/>
    <property type="match status" value="1"/>
</dbReference>
<evidence type="ECO:0000256" key="1">
    <source>
        <dbReference type="ARBA" id="ARBA00022491"/>
    </source>
</evidence>
<dbReference type="SMART" id="SM00354">
    <property type="entry name" value="HTH_LACI"/>
    <property type="match status" value="1"/>
</dbReference>
<name>A0A1E5XU48_9HYPH</name>
<sequence>MVPARKTPTIQDVARHASVSAATVSRVLSSPERVTETTRERVYAAVRDTGYTINQAARSLRLKAARTILMAAPNIGNPFYSTIVDAVIREAAERGYSVLVASRIGDDPNRWLSDYMLSNRADGLLLFDGSLDTNRLHGLRDDGVALPLVAAYDEIPDAKIHSVITDNRLAAKRAIRHLVDLGHTEIGHIIGPSRNQSTNERFIGFAEAMQEAGLVVREEWLFPGTYNMESGTAAAEHLLASGKLPTAVFSGNDEMALGLIHRLRLDGIDCPRDISVIGFDDIAVARFFDPPLTTMRQPREDIGRMATSSLIDIIEGVVPEDEPIHVILTSDLVVRESTRAI</sequence>
<dbReference type="AlphaFoldDB" id="A0A1E5XU48"/>
<dbReference type="InterPro" id="IPR010982">
    <property type="entry name" value="Lambda_DNA-bd_dom_sf"/>
</dbReference>
<keyword evidence="2" id="KW-0805">Transcription regulation</keyword>
<dbReference type="SUPFAM" id="SSF47413">
    <property type="entry name" value="lambda repressor-like DNA-binding domains"/>
    <property type="match status" value="1"/>
</dbReference>
<reference evidence="6 7" key="1">
    <citation type="journal article" date="2015" name="Genome Announc.">
        <title>Genome Assemblies of Three Soil-Associated Devosia species: D. insulae, D. limi, and D. soli.</title>
        <authorList>
            <person name="Hassan Y.I."/>
            <person name="Lepp D."/>
            <person name="Zhou T."/>
        </authorList>
    </citation>
    <scope>NUCLEOTIDE SEQUENCE [LARGE SCALE GENOMIC DNA]</scope>
    <source>
        <strain evidence="6 7">DS-56</strain>
    </source>
</reference>
<keyword evidence="1" id="KW-0678">Repressor</keyword>
<dbReference type="Pfam" id="PF13377">
    <property type="entry name" value="Peripla_BP_3"/>
    <property type="match status" value="1"/>
</dbReference>
<keyword evidence="7" id="KW-1185">Reference proteome</keyword>
<dbReference type="Gene3D" id="1.10.260.40">
    <property type="entry name" value="lambda repressor-like DNA-binding domains"/>
    <property type="match status" value="1"/>
</dbReference>
<keyword evidence="4" id="KW-0804">Transcription</keyword>
<organism evidence="6 7">
    <name type="scientific">Devosia insulae DS-56</name>
    <dbReference type="NCBI Taxonomy" id="1116389"/>
    <lineage>
        <taxon>Bacteria</taxon>
        <taxon>Pseudomonadati</taxon>
        <taxon>Pseudomonadota</taxon>
        <taxon>Alphaproteobacteria</taxon>
        <taxon>Hyphomicrobiales</taxon>
        <taxon>Devosiaceae</taxon>
        <taxon>Devosia</taxon>
    </lineage>
</organism>
<gene>
    <name evidence="6" type="ORF">VW23_000930</name>
</gene>
<dbReference type="CDD" id="cd01392">
    <property type="entry name" value="HTH_LacI"/>
    <property type="match status" value="1"/>
</dbReference>
<evidence type="ECO:0000313" key="7">
    <source>
        <dbReference type="Proteomes" id="UP000095463"/>
    </source>
</evidence>
<dbReference type="InterPro" id="IPR028082">
    <property type="entry name" value="Peripla_BP_I"/>
</dbReference>
<evidence type="ECO:0000259" key="5">
    <source>
        <dbReference type="PROSITE" id="PS50932"/>
    </source>
</evidence>
<dbReference type="OrthoDB" id="5171752at2"/>
<comment type="caution">
    <text evidence="6">The sequence shown here is derived from an EMBL/GenBank/DDBJ whole genome shotgun (WGS) entry which is preliminary data.</text>
</comment>
<evidence type="ECO:0000256" key="4">
    <source>
        <dbReference type="ARBA" id="ARBA00023163"/>
    </source>
</evidence>
<keyword evidence="3" id="KW-0238">DNA-binding</keyword>
<feature type="domain" description="HTH lacI-type" evidence="5">
    <location>
        <begin position="8"/>
        <end position="62"/>
    </location>
</feature>
<dbReference type="CDD" id="cd06284">
    <property type="entry name" value="PBP1_LacI-like"/>
    <property type="match status" value="1"/>
</dbReference>
<dbReference type="PANTHER" id="PTHR30146">
    <property type="entry name" value="LACI-RELATED TRANSCRIPTIONAL REPRESSOR"/>
    <property type="match status" value="1"/>
</dbReference>
<evidence type="ECO:0000313" key="6">
    <source>
        <dbReference type="EMBL" id="OEO32128.1"/>
    </source>
</evidence>
<dbReference type="PROSITE" id="PS00356">
    <property type="entry name" value="HTH_LACI_1"/>
    <property type="match status" value="1"/>
</dbReference>
<evidence type="ECO:0000256" key="2">
    <source>
        <dbReference type="ARBA" id="ARBA00023015"/>
    </source>
</evidence>
<dbReference type="PROSITE" id="PS50932">
    <property type="entry name" value="HTH_LACI_2"/>
    <property type="match status" value="1"/>
</dbReference>
<dbReference type="Proteomes" id="UP000095463">
    <property type="component" value="Unassembled WGS sequence"/>
</dbReference>
<protein>
    <recommendedName>
        <fullName evidence="5">HTH lacI-type domain-containing protein</fullName>
    </recommendedName>
</protein>
<accession>A0A1E5XU48</accession>
<dbReference type="InterPro" id="IPR046335">
    <property type="entry name" value="LacI/GalR-like_sensor"/>
</dbReference>